<name>A0A364NPS7_9GAMM</name>
<dbReference type="SUPFAM" id="SSF49879">
    <property type="entry name" value="SMAD/FHA domain"/>
    <property type="match status" value="1"/>
</dbReference>
<dbReference type="SMART" id="SM00240">
    <property type="entry name" value="FHA"/>
    <property type="match status" value="1"/>
</dbReference>
<dbReference type="Pfam" id="PF00498">
    <property type="entry name" value="FHA"/>
    <property type="match status" value="1"/>
</dbReference>
<evidence type="ECO:0000259" key="1">
    <source>
        <dbReference type="PROSITE" id="PS50006"/>
    </source>
</evidence>
<organism evidence="2 3">
    <name type="scientific">Nitrincola tibetensis</name>
    <dbReference type="NCBI Taxonomy" id="2219697"/>
    <lineage>
        <taxon>Bacteria</taxon>
        <taxon>Pseudomonadati</taxon>
        <taxon>Pseudomonadota</taxon>
        <taxon>Gammaproteobacteria</taxon>
        <taxon>Oceanospirillales</taxon>
        <taxon>Oceanospirillaceae</taxon>
        <taxon>Nitrincola</taxon>
    </lineage>
</organism>
<evidence type="ECO:0000313" key="3">
    <source>
        <dbReference type="Proteomes" id="UP000250744"/>
    </source>
</evidence>
<dbReference type="OrthoDB" id="273564at2"/>
<accession>A0A364NPS7</accession>
<dbReference type="Proteomes" id="UP000250744">
    <property type="component" value="Unassembled WGS sequence"/>
</dbReference>
<evidence type="ECO:0000313" key="2">
    <source>
        <dbReference type="EMBL" id="RAU19032.1"/>
    </source>
</evidence>
<reference evidence="2 3" key="1">
    <citation type="submission" date="2018-06" db="EMBL/GenBank/DDBJ databases">
        <title>Nitrincola tibetense sp. nov., isolated from Lake XuguoCo on Tibetan Plateau.</title>
        <authorList>
            <person name="Xing P."/>
        </authorList>
    </citation>
    <scope>NUCLEOTIDE SEQUENCE [LARGE SCALE GENOMIC DNA]</scope>
    <source>
        <strain evidence="3">xg18</strain>
    </source>
</reference>
<dbReference type="InterPro" id="IPR017735">
    <property type="entry name" value="T6SS_FHA"/>
</dbReference>
<dbReference type="CDD" id="cd00060">
    <property type="entry name" value="FHA"/>
    <property type="match status" value="1"/>
</dbReference>
<feature type="domain" description="FHA" evidence="1">
    <location>
        <begin position="28"/>
        <end position="78"/>
    </location>
</feature>
<dbReference type="NCBIfam" id="TIGR03354">
    <property type="entry name" value="VI_FHA"/>
    <property type="match status" value="1"/>
</dbReference>
<comment type="caution">
    <text evidence="2">The sequence shown here is derived from an EMBL/GenBank/DDBJ whole genome shotgun (WGS) entry which is preliminary data.</text>
</comment>
<dbReference type="InterPro" id="IPR000253">
    <property type="entry name" value="FHA_dom"/>
</dbReference>
<protein>
    <submittedName>
        <fullName evidence="2">Type VI secretion system-associated FHA domain protein TagH</fullName>
    </submittedName>
</protein>
<gene>
    <name evidence="2" type="primary">tagH</name>
    <name evidence="2" type="ORF">DN062_06065</name>
</gene>
<dbReference type="RefSeq" id="WP_112158419.1">
    <property type="nucleotide sequence ID" value="NZ_QKRX01000003.1"/>
</dbReference>
<keyword evidence="3" id="KW-1185">Reference proteome</keyword>
<dbReference type="EMBL" id="QKRX01000003">
    <property type="protein sequence ID" value="RAU19032.1"/>
    <property type="molecule type" value="Genomic_DNA"/>
</dbReference>
<dbReference type="Pfam" id="PF20232">
    <property type="entry name" value="T6SS_FHA_C"/>
    <property type="match status" value="1"/>
</dbReference>
<dbReference type="AlphaFoldDB" id="A0A364NPS7"/>
<sequence>MRMELSVVSKQQAELQNKSVVFVDGEPLSIGRGVDNHWVLPDENLYLSGKHCIINLKNNRFIISDLSTNGVYLNHSETPIGRGRCAVLNNGTLIRIGDYTIRASIDESTVRKADSMINPLSESAQGSALSEMLVGQTPVDSAIEVSSSFAADHISPERVSLASSKTYNVTEPHMHLPENWLEESLIEEPVSENSIIEEPSIEESIIEKSVVEALALGSPLLEQQVLQETVIEDLLIDELVRVPPIKQPVTEELDQTKQNEMIESVAVNHSEDPMPFQGTVFHSLTEDDNALLTQILSTAGIDPALVTNPQEVADRLGILIKYFANGMIQTLATRSMVKREFRLQQTMIQPTDNNPFKFSPTGREALNIALFSSSSAYLSGDQAVSDSFRDIQAHQLAMMSGVQEALMKLMERINPELLEGRFNQKPRHFSGVPGLKKVNHWQEYKEFYEDLKVSMRDDIQGFFIKEFGMAYEQQLKKISSDS</sequence>
<dbReference type="Gene3D" id="2.60.200.20">
    <property type="match status" value="1"/>
</dbReference>
<dbReference type="InterPro" id="IPR008984">
    <property type="entry name" value="SMAD_FHA_dom_sf"/>
</dbReference>
<dbReference type="InterPro" id="IPR046883">
    <property type="entry name" value="T6SS_FHA_C"/>
</dbReference>
<proteinExistence type="predicted"/>
<dbReference type="PROSITE" id="PS50006">
    <property type="entry name" value="FHA_DOMAIN"/>
    <property type="match status" value="1"/>
</dbReference>